<evidence type="ECO:0000313" key="2">
    <source>
        <dbReference type="EMBL" id="RNE49814.1"/>
    </source>
</evidence>
<dbReference type="EMBL" id="PTJO01000001">
    <property type="protein sequence ID" value="RNE49814.1"/>
    <property type="molecule type" value="Genomic_DNA"/>
</dbReference>
<keyword evidence="1" id="KW-0472">Membrane</keyword>
<keyword evidence="1" id="KW-0812">Transmembrane</keyword>
<sequence>MSEHESSYRLKGGIPDVPQESFWDRIWTPFWMIPAVSVVAALLFGTALPELESRLGGDPLLFAFRGGTSASREVLGVIASATISVTGLVFSNTLVVLQLVNSSFSPRMLNGFLQSRIVQGTLAIFLATFTFSLTVTRYVWDDGDDGQGFVPRLSVTVAFMMALGCLAFFLVFIRHIMSSMKVANAVTEIGQETLRLGQRMYDTKSDVPALATGPTWSPSPGDRREHVLTSVTGAIVWFNYRRLLDWAQEHGVVITIDRSVGDFLVAGQSVLRVWCDDEAELGDLDMLADAVGIRMERTMTQDVAFGLRQLVDIADRALSPGTNDPTTAVQAVHEIHRVLRYLVTCSEPSPYIADGEGAVRVVHRPQKIAQLIAEPIREIHNYAEGSAQVPEVLHSMVEDLREVSIDAYVPTLDRCRDLLARESGSTE</sequence>
<organism evidence="2 3">
    <name type="scientific">Corynebacterium alimapuense</name>
    <dbReference type="NCBI Taxonomy" id="1576874"/>
    <lineage>
        <taxon>Bacteria</taxon>
        <taxon>Bacillati</taxon>
        <taxon>Actinomycetota</taxon>
        <taxon>Actinomycetes</taxon>
        <taxon>Mycobacteriales</taxon>
        <taxon>Corynebacteriaceae</taxon>
        <taxon>Corynebacterium</taxon>
    </lineage>
</organism>
<feature type="transmembrane region" description="Helical" evidence="1">
    <location>
        <begin position="74"/>
        <end position="100"/>
    </location>
</feature>
<feature type="transmembrane region" description="Helical" evidence="1">
    <location>
        <begin position="152"/>
        <end position="173"/>
    </location>
</feature>
<dbReference type="Pfam" id="PF10011">
    <property type="entry name" value="DUF2254"/>
    <property type="match status" value="1"/>
</dbReference>
<proteinExistence type="predicted"/>
<gene>
    <name evidence="2" type="ORF">C5L39_00055</name>
</gene>
<dbReference type="RefSeq" id="WP_123046859.1">
    <property type="nucleotide sequence ID" value="NZ_PTJO01000001.1"/>
</dbReference>
<reference evidence="2 3" key="1">
    <citation type="submission" date="2018-02" db="EMBL/GenBank/DDBJ databases">
        <title>Corynebacterium alimpuense sp. nov., a marine obligate actinomycete isolated from sediments of Valparaiso bay, Chile.</title>
        <authorList>
            <person name="Claverias F."/>
            <person name="Gonzales-Siles L."/>
            <person name="Salva-Serra F."/>
            <person name="Inganaes E."/>
            <person name="Molin K."/>
            <person name="Cumsille A."/>
            <person name="Undabarrena A."/>
            <person name="Couve E."/>
            <person name="Moore E.R.B."/>
            <person name="Gomila M."/>
            <person name="Camara B."/>
        </authorList>
    </citation>
    <scope>NUCLEOTIDE SEQUENCE [LARGE SCALE GENOMIC DNA]</scope>
    <source>
        <strain evidence="2 3">CCUG 69366</strain>
    </source>
</reference>
<name>A0A3M8KB95_9CORY</name>
<evidence type="ECO:0000256" key="1">
    <source>
        <dbReference type="SAM" id="Phobius"/>
    </source>
</evidence>
<keyword evidence="1" id="KW-1133">Transmembrane helix</keyword>
<dbReference type="InterPro" id="IPR018723">
    <property type="entry name" value="DUF2254_membrane"/>
</dbReference>
<dbReference type="OrthoDB" id="2955631at2"/>
<accession>A0A3M8KB95</accession>
<dbReference type="AlphaFoldDB" id="A0A3M8KB95"/>
<feature type="transmembrane region" description="Helical" evidence="1">
    <location>
        <begin position="30"/>
        <end position="48"/>
    </location>
</feature>
<comment type="caution">
    <text evidence="2">The sequence shown here is derived from an EMBL/GenBank/DDBJ whole genome shotgun (WGS) entry which is preliminary data.</text>
</comment>
<feature type="transmembrane region" description="Helical" evidence="1">
    <location>
        <begin position="121"/>
        <end position="140"/>
    </location>
</feature>
<keyword evidence="3" id="KW-1185">Reference proteome</keyword>
<dbReference type="Proteomes" id="UP000266975">
    <property type="component" value="Unassembled WGS sequence"/>
</dbReference>
<protein>
    <submittedName>
        <fullName evidence="2">DUF2254 domain-containing protein</fullName>
    </submittedName>
</protein>
<evidence type="ECO:0000313" key="3">
    <source>
        <dbReference type="Proteomes" id="UP000266975"/>
    </source>
</evidence>